<evidence type="ECO:0000313" key="1">
    <source>
        <dbReference type="EMBL" id="MEQ2372404.1"/>
    </source>
</evidence>
<keyword evidence="2" id="KW-1185">Reference proteome</keyword>
<dbReference type="RefSeq" id="WP_178642933.1">
    <property type="nucleotide sequence ID" value="NZ_JBBMEJ010000031.1"/>
</dbReference>
<dbReference type="Proteomes" id="UP001473063">
    <property type="component" value="Unassembled WGS sequence"/>
</dbReference>
<dbReference type="NCBIfam" id="TIGR01484">
    <property type="entry name" value="HAD-SF-IIB"/>
    <property type="match status" value="1"/>
</dbReference>
<keyword evidence="1" id="KW-0378">Hydrolase</keyword>
<dbReference type="Gene3D" id="3.30.1240.10">
    <property type="match status" value="1"/>
</dbReference>
<reference evidence="1 2" key="1">
    <citation type="submission" date="2024-03" db="EMBL/GenBank/DDBJ databases">
        <title>Human intestinal bacterial collection.</title>
        <authorList>
            <person name="Pauvert C."/>
            <person name="Hitch T.C.A."/>
            <person name="Clavel T."/>
        </authorList>
    </citation>
    <scope>NUCLEOTIDE SEQUENCE [LARGE SCALE GENOMIC DNA]</scope>
    <source>
        <strain evidence="1 2">CLA-JM-H16</strain>
    </source>
</reference>
<dbReference type="PANTHER" id="PTHR10000">
    <property type="entry name" value="PHOSPHOSERINE PHOSPHATASE"/>
    <property type="match status" value="1"/>
</dbReference>
<dbReference type="Gene3D" id="3.40.50.1000">
    <property type="entry name" value="HAD superfamily/HAD-like"/>
    <property type="match status" value="1"/>
</dbReference>
<protein>
    <submittedName>
        <fullName evidence="1">HAD family hydrolase</fullName>
        <ecNumber evidence="1">3.-.-.-</ecNumber>
    </submittedName>
</protein>
<dbReference type="PANTHER" id="PTHR10000:SF25">
    <property type="entry name" value="PHOSPHATASE YKRA-RELATED"/>
    <property type="match status" value="1"/>
</dbReference>
<dbReference type="PROSITE" id="PS01228">
    <property type="entry name" value="COF_1"/>
    <property type="match status" value="1"/>
</dbReference>
<name>A0ABV1BIF5_9FIRM</name>
<dbReference type="Pfam" id="PF08282">
    <property type="entry name" value="Hydrolase_3"/>
    <property type="match status" value="1"/>
</dbReference>
<dbReference type="PROSITE" id="PS01229">
    <property type="entry name" value="COF_2"/>
    <property type="match status" value="1"/>
</dbReference>
<accession>A0ABV1BIF5</accession>
<sequence length="265" mass="30117">MNNKKILFFDIDGTLLTPYPFTVPESTKDALNKAHENGHLLFVNTGRTKAMMPPEIAELPFDGYVYGCGTHIYMDNKLLFFRTVPNLLCKETVDLLRKCKIEAMFESNTAILYDGASPAQSDFGARMRKKIPMTDITKFNREDACTYSFDKFLVNMLPDSDVEKFRTFCDDHYTRFEHEDGIWEITQKSISKATGMDFLLDRLSIPRENSYAFGDSPNDLPMLKSAGTSVAMGNSYGDIEKDCTWQTTAVDKDGIYNALKHLKLI</sequence>
<evidence type="ECO:0000313" key="2">
    <source>
        <dbReference type="Proteomes" id="UP001473063"/>
    </source>
</evidence>
<dbReference type="EMBL" id="JBBMEJ010000031">
    <property type="protein sequence ID" value="MEQ2372404.1"/>
    <property type="molecule type" value="Genomic_DNA"/>
</dbReference>
<proteinExistence type="predicted"/>
<gene>
    <name evidence="1" type="ORF">WMO28_16010</name>
</gene>
<dbReference type="InterPro" id="IPR023214">
    <property type="entry name" value="HAD_sf"/>
</dbReference>
<dbReference type="GO" id="GO:0016787">
    <property type="term" value="F:hydrolase activity"/>
    <property type="evidence" value="ECO:0007669"/>
    <property type="project" value="UniProtKB-KW"/>
</dbReference>
<organism evidence="1 2">
    <name type="scientific">Blautia aquisgranensis</name>
    <dbReference type="NCBI Taxonomy" id="3133153"/>
    <lineage>
        <taxon>Bacteria</taxon>
        <taxon>Bacillati</taxon>
        <taxon>Bacillota</taxon>
        <taxon>Clostridia</taxon>
        <taxon>Lachnospirales</taxon>
        <taxon>Lachnospiraceae</taxon>
        <taxon>Blautia</taxon>
    </lineage>
</organism>
<dbReference type="InterPro" id="IPR006379">
    <property type="entry name" value="HAD-SF_hydro_IIB"/>
</dbReference>
<dbReference type="EC" id="3.-.-.-" evidence="1"/>
<dbReference type="SUPFAM" id="SSF56784">
    <property type="entry name" value="HAD-like"/>
    <property type="match status" value="1"/>
</dbReference>
<dbReference type="InterPro" id="IPR036412">
    <property type="entry name" value="HAD-like_sf"/>
</dbReference>
<comment type="caution">
    <text evidence="1">The sequence shown here is derived from an EMBL/GenBank/DDBJ whole genome shotgun (WGS) entry which is preliminary data.</text>
</comment>